<keyword evidence="1" id="KW-0472">Membrane</keyword>
<evidence type="ECO:0000313" key="3">
    <source>
        <dbReference type="Proteomes" id="UP000487117"/>
    </source>
</evidence>
<keyword evidence="1" id="KW-1133">Transmembrane helix</keyword>
<comment type="caution">
    <text evidence="2">The sequence shown here is derived from an EMBL/GenBank/DDBJ whole genome shotgun (WGS) entry which is preliminary data.</text>
</comment>
<dbReference type="AlphaFoldDB" id="A0A7V8FIE2"/>
<organism evidence="2 3">
    <name type="scientific">Stenotrophomonas maltophilia</name>
    <name type="common">Pseudomonas maltophilia</name>
    <name type="synonym">Xanthomonas maltophilia</name>
    <dbReference type="NCBI Taxonomy" id="40324"/>
    <lineage>
        <taxon>Bacteria</taxon>
        <taxon>Pseudomonadati</taxon>
        <taxon>Pseudomonadota</taxon>
        <taxon>Gammaproteobacteria</taxon>
        <taxon>Lysobacterales</taxon>
        <taxon>Lysobacteraceae</taxon>
        <taxon>Stenotrophomonas</taxon>
        <taxon>Stenotrophomonas maltophilia group</taxon>
    </lineage>
</organism>
<gene>
    <name evidence="2" type="ORF">GAK31_01805</name>
</gene>
<evidence type="ECO:0000313" key="2">
    <source>
        <dbReference type="EMBL" id="KAF1016314.1"/>
    </source>
</evidence>
<dbReference type="Proteomes" id="UP000487117">
    <property type="component" value="Unassembled WGS sequence"/>
</dbReference>
<protein>
    <recommendedName>
        <fullName evidence="4">Transmembrane protein</fullName>
    </recommendedName>
</protein>
<feature type="transmembrane region" description="Helical" evidence="1">
    <location>
        <begin position="7"/>
        <end position="25"/>
    </location>
</feature>
<proteinExistence type="predicted"/>
<reference evidence="3" key="1">
    <citation type="journal article" date="2020" name="MBio">
        <title>Horizontal gene transfer to a defensive symbiont with a reduced genome amongst a multipartite beetle microbiome.</title>
        <authorList>
            <person name="Waterworth S.C."/>
            <person name="Florez L.V."/>
            <person name="Rees E.R."/>
            <person name="Hertweck C."/>
            <person name="Kaltenpoth M."/>
            <person name="Kwan J.C."/>
        </authorList>
    </citation>
    <scope>NUCLEOTIDE SEQUENCE [LARGE SCALE GENOMIC DNA]</scope>
</reference>
<accession>A0A7V8FIE2</accession>
<sequence length="81" mass="8838">MSNRTYLESALCLFGFLCFCLAMMAERTPQVVAFALLTCCLIAWLPLRKGPMNRATRAVSTALALAAVLRVALHLLPNPSL</sequence>
<feature type="transmembrane region" description="Helical" evidence="1">
    <location>
        <begin position="31"/>
        <end position="47"/>
    </location>
</feature>
<name>A0A7V8FIE2_STEMA</name>
<evidence type="ECO:0000256" key="1">
    <source>
        <dbReference type="SAM" id="Phobius"/>
    </source>
</evidence>
<keyword evidence="1" id="KW-0812">Transmembrane</keyword>
<dbReference type="EMBL" id="WNDS01000002">
    <property type="protein sequence ID" value="KAF1016314.1"/>
    <property type="molecule type" value="Genomic_DNA"/>
</dbReference>
<evidence type="ECO:0008006" key="4">
    <source>
        <dbReference type="Google" id="ProtNLM"/>
    </source>
</evidence>